<gene>
    <name evidence="9" type="primary">ileS_4</name>
    <name evidence="9" type="ORF">NCTC13645_02339</name>
</gene>
<evidence type="ECO:0000256" key="7">
    <source>
        <dbReference type="ARBA" id="ARBA00048359"/>
    </source>
</evidence>
<evidence type="ECO:0000313" key="9">
    <source>
        <dbReference type="EMBL" id="SUP61207.1"/>
    </source>
</evidence>
<dbReference type="SUPFAM" id="SSF50677">
    <property type="entry name" value="ValRS/IleRS/LeuRS editing domain"/>
    <property type="match status" value="1"/>
</dbReference>
<dbReference type="GO" id="GO:0006428">
    <property type="term" value="P:isoleucyl-tRNA aminoacylation"/>
    <property type="evidence" value="ECO:0007669"/>
    <property type="project" value="TreeGrafter"/>
</dbReference>
<comment type="catalytic activity">
    <reaction evidence="7">
        <text>tRNA(Ile) + L-isoleucine + ATP = L-isoleucyl-tRNA(Ile) + AMP + diphosphate</text>
        <dbReference type="Rhea" id="RHEA:11060"/>
        <dbReference type="Rhea" id="RHEA-COMP:9666"/>
        <dbReference type="Rhea" id="RHEA-COMP:9695"/>
        <dbReference type="ChEBI" id="CHEBI:30616"/>
        <dbReference type="ChEBI" id="CHEBI:33019"/>
        <dbReference type="ChEBI" id="CHEBI:58045"/>
        <dbReference type="ChEBI" id="CHEBI:78442"/>
        <dbReference type="ChEBI" id="CHEBI:78528"/>
        <dbReference type="ChEBI" id="CHEBI:456215"/>
        <dbReference type="EC" id="6.1.1.5"/>
    </reaction>
</comment>
<sequence>MAEIEYHDVTSTSVSFAERVKDGKDILDNDTYFIVWTTTPWTIPASEAIAVNPSFKYDVVQPAGSERKFVVADALLGSAAQAYGWGDDYEVVKTVQGSDLDRMTAQHPYMDREILVINGDHVTADAGTGLVHTAPGFGEDDFAIGQKYNLPIIMNVDDRGYMTEEAGPDFEGVSMMMRMLFH</sequence>
<dbReference type="InterPro" id="IPR025709">
    <property type="entry name" value="Leu_tRNA-synth_edit"/>
</dbReference>
<dbReference type="GO" id="GO:0005524">
    <property type="term" value="F:ATP binding"/>
    <property type="evidence" value="ECO:0007669"/>
    <property type="project" value="UniProtKB-KW"/>
</dbReference>
<keyword evidence="2 9" id="KW-0436">Ligase</keyword>
<dbReference type="FunFam" id="3.90.740.10:FF:000006">
    <property type="entry name" value="Isoleucine--tRNA ligase"/>
    <property type="match status" value="1"/>
</dbReference>
<dbReference type="GO" id="GO:0005829">
    <property type="term" value="C:cytosol"/>
    <property type="evidence" value="ECO:0007669"/>
    <property type="project" value="TreeGrafter"/>
</dbReference>
<dbReference type="InterPro" id="IPR050081">
    <property type="entry name" value="Ile-tRNA_ligase"/>
</dbReference>
<dbReference type="PANTHER" id="PTHR42765">
    <property type="entry name" value="SOLEUCYL-TRNA SYNTHETASE"/>
    <property type="match status" value="1"/>
</dbReference>
<name>A0A380P8N3_WEIVI</name>
<proteinExistence type="predicted"/>
<evidence type="ECO:0000256" key="5">
    <source>
        <dbReference type="ARBA" id="ARBA00022917"/>
    </source>
</evidence>
<dbReference type="EMBL" id="UHIV01000006">
    <property type="protein sequence ID" value="SUP61207.1"/>
    <property type="molecule type" value="Genomic_DNA"/>
</dbReference>
<keyword evidence="1" id="KW-0963">Cytoplasm</keyword>
<dbReference type="Proteomes" id="UP000254621">
    <property type="component" value="Unassembled WGS sequence"/>
</dbReference>
<organism evidence="9 10">
    <name type="scientific">Weissella viridescens</name>
    <name type="common">Lactobacillus viridescens</name>
    <dbReference type="NCBI Taxonomy" id="1629"/>
    <lineage>
        <taxon>Bacteria</taxon>
        <taxon>Bacillati</taxon>
        <taxon>Bacillota</taxon>
        <taxon>Bacilli</taxon>
        <taxon>Lactobacillales</taxon>
        <taxon>Lactobacillaceae</taxon>
        <taxon>Weissella</taxon>
    </lineage>
</organism>
<dbReference type="EC" id="6.1.1.5" evidence="9"/>
<feature type="domain" description="Leucyl-tRNA synthetase editing" evidence="8">
    <location>
        <begin position="102"/>
        <end position="158"/>
    </location>
</feature>
<dbReference type="PANTHER" id="PTHR42765:SF1">
    <property type="entry name" value="ISOLEUCINE--TRNA LIGASE, MITOCHONDRIAL"/>
    <property type="match status" value="1"/>
</dbReference>
<evidence type="ECO:0000313" key="10">
    <source>
        <dbReference type="Proteomes" id="UP000254621"/>
    </source>
</evidence>
<keyword evidence="3" id="KW-0547">Nucleotide-binding</keyword>
<evidence type="ECO:0000256" key="2">
    <source>
        <dbReference type="ARBA" id="ARBA00022598"/>
    </source>
</evidence>
<evidence type="ECO:0000259" key="8">
    <source>
        <dbReference type="Pfam" id="PF13603"/>
    </source>
</evidence>
<dbReference type="Gene3D" id="3.90.740.10">
    <property type="entry name" value="Valyl/Leucyl/Isoleucyl-tRNA synthetase, editing domain"/>
    <property type="match status" value="1"/>
</dbReference>
<evidence type="ECO:0000256" key="6">
    <source>
        <dbReference type="ARBA" id="ARBA00023146"/>
    </source>
</evidence>
<evidence type="ECO:0000256" key="3">
    <source>
        <dbReference type="ARBA" id="ARBA00022741"/>
    </source>
</evidence>
<dbReference type="GO" id="GO:0004822">
    <property type="term" value="F:isoleucine-tRNA ligase activity"/>
    <property type="evidence" value="ECO:0007669"/>
    <property type="project" value="UniProtKB-EC"/>
</dbReference>
<dbReference type="AlphaFoldDB" id="A0A380P8N3"/>
<reference evidence="9 10" key="1">
    <citation type="submission" date="2018-06" db="EMBL/GenBank/DDBJ databases">
        <authorList>
            <consortium name="Pathogen Informatics"/>
            <person name="Doyle S."/>
        </authorList>
    </citation>
    <scope>NUCLEOTIDE SEQUENCE [LARGE SCALE GENOMIC DNA]</scope>
    <source>
        <strain evidence="9 10">NCTC13645</strain>
    </source>
</reference>
<keyword evidence="6" id="KW-0030">Aminoacyl-tRNA synthetase</keyword>
<dbReference type="Pfam" id="PF13603">
    <property type="entry name" value="tRNA-synt_1_2"/>
    <property type="match status" value="1"/>
</dbReference>
<protein>
    <submittedName>
        <fullName evidence="9">Isoleucine--tRNA ligase</fullName>
        <ecNumber evidence="9">6.1.1.5</ecNumber>
    </submittedName>
</protein>
<accession>A0A380P8N3</accession>
<evidence type="ECO:0000256" key="4">
    <source>
        <dbReference type="ARBA" id="ARBA00022840"/>
    </source>
</evidence>
<keyword evidence="4" id="KW-0067">ATP-binding</keyword>
<keyword evidence="5" id="KW-0648">Protein biosynthesis</keyword>
<dbReference type="InterPro" id="IPR009008">
    <property type="entry name" value="Val/Leu/Ile-tRNA-synth_edit"/>
</dbReference>
<dbReference type="GO" id="GO:0002161">
    <property type="term" value="F:aminoacyl-tRNA deacylase activity"/>
    <property type="evidence" value="ECO:0007669"/>
    <property type="project" value="InterPro"/>
</dbReference>
<evidence type="ECO:0000256" key="1">
    <source>
        <dbReference type="ARBA" id="ARBA00022490"/>
    </source>
</evidence>